<dbReference type="PANTHER" id="PTHR24006">
    <property type="entry name" value="UBIQUITIN CARBOXYL-TERMINAL HYDROLASE"/>
    <property type="match status" value="1"/>
</dbReference>
<dbReference type="InterPro" id="IPR018200">
    <property type="entry name" value="USP_CS"/>
</dbReference>
<dbReference type="GO" id="GO:0005829">
    <property type="term" value="C:cytosol"/>
    <property type="evidence" value="ECO:0007669"/>
    <property type="project" value="TreeGrafter"/>
</dbReference>
<keyword evidence="3" id="KW-1185">Reference proteome</keyword>
<dbReference type="GO" id="GO:0005634">
    <property type="term" value="C:nucleus"/>
    <property type="evidence" value="ECO:0007669"/>
    <property type="project" value="TreeGrafter"/>
</dbReference>
<evidence type="ECO:0000313" key="3">
    <source>
        <dbReference type="Proteomes" id="UP000179807"/>
    </source>
</evidence>
<reference evidence="2" key="1">
    <citation type="submission" date="2016-10" db="EMBL/GenBank/DDBJ databases">
        <authorList>
            <person name="Benchimol M."/>
            <person name="Almeida L.G."/>
            <person name="Vasconcelos A.T."/>
            <person name="Perreira-Neves A."/>
            <person name="Rosa I.A."/>
            <person name="Tasca T."/>
            <person name="Bogo M.R."/>
            <person name="de Souza W."/>
        </authorList>
    </citation>
    <scope>NUCLEOTIDE SEQUENCE [LARGE SCALE GENOMIC DNA]</scope>
    <source>
        <strain evidence="2">K</strain>
    </source>
</reference>
<sequence length="2108" mass="244924">MQYDPITNFEIWFSNAGTYMINPAKSETYFKVFEGFLSSILQTGFLPELISNFTEMFLQKLPNQIVKRLINKDKLEDAQLPTIKQYLDLFLKFSLYGLCSLEKNVIEIAVIIVGNKDEIFYLSRHSVYKSMCKAFVDNNAMKIITQVLKDPVQDLELYGMLLTITSAISGYDTNFELQPFIYSVTESLNNYVKQNSNTLKVSHLNTCIEEFRNVLPNNEKIINFFISNFLPMLTIFFQSNNFEQRLDSLKEVGLLASDRIFQIPISNYFMSNLSFLINLEFNEKYASSIGDIFSVLSHYASIPIDFIKTIWDKHNYLHASEKNNFFSMFLRFSDYSSGEILKTTIDCVMSLPHSFEWYDLLDRLLDSLNHKKQSVEFLVNIREFLKGVAFNKNDPLHERAKRSLLKMITYGANEDTFKELVFLLSNNTITDDDKIVLDMLNNFFRDDSKIKISVPIINETLDKMVDLICLISDPPKPLKDFLANLSNSSRKQLTNEQIIKLSTNVFPGFFSFLDELSFTGLITSDHLEILIEKFDVGDKSFFKLIKHLISEANSTNGLVTKLPLKKEDIMWQFALRDIQHRDEFEKLLCQMYASNDGVELTDHVVIDTFIEKWYSYYINEPSSKLISILRTFVYTWESQSALNFEYAHNFDSRIVDVIVYWVNPPSSMKFYVPPSTTIGSIIEKIVIAKNIQLSTPVLSVHSLDTFVKRTQQVSVDAQPNKDKLIATYDISYRKHTKNKLHIRNIRASSEIINQIWINNLFKKLYENDRAAYELFKLLPRYKSAISFYDPEINLSDVFNLDQLCYFLYNFITLLNECKTDNELSRYLIEKKDIDIYLINVVEYIIIDKELNETTMELGKYFLDFFYLIPPIRPSQKLFFVLMKMSTIPLFFDSVKNAANKQFPKGSQRLKYTDIENNDSTRENNVFCKFDFDEDESSSNNYNNSNKTENDEFENILKMLLFNPNPNIKQFAVEQFKKIILPVHFFVDILQNFGEAVTEEFFATLTYQLSEEFFKYPDFSSVVLRLLYSDSAHGEFLVYILDLVLNMLRREIVNPSDLPTLFEFLINRFISFDIKKDDRIAFETASRCIVQISSVLLDNDILRNTLEQHHVNRKPFHQFQIPGDDYSIEYNKVGLKNLGMTCYLNATLQQFYAIKPFRYSIMAYTGNDVLINQLAKLFESMKYCKTRSVTTQDFVDNFLYWGSKLNPRVQQDAAEFIQTFLDNLKGDPSTESLINNLFVNERTQIIEDIDLDHEVLKITRFSEPIFELEVKELNDMIQSFEHFSKPSYFTGDQMYGEGPNKRNARSRDTLSNLPPFLIIQLKRFDYGHSVNQSQKISKKYEVYDTIDLTKYNENQEEATYSLSGVVIHRGIAQGGHFVSLVKTKKNGWLCFDDEVVTKISETEAMIQAAGNETTKVTGYILFYKRMNVDVPYPIPRMSQERNEEIHNLNQVNIQLQLFCSSGYYELMKGLSTLPITNYLDLVCYYSIDTLPYAKKALESECFYDSLSTRLKSTAPHDNSTNNMYNITPFNNQNDFRKLFIEYLCSGFLTSILFECPVNQIRKGVCKLIKSCFDVDDDPKLIPFAQEVFKLVPNCLFTYQHMDELFNVLAYLIKFPSIKHIAESEWKSEICDLFETGISNLYAANSTLKPSYIFKGMDLSHFVKFICNLNLGGPGVFNDGFYFNCCISKTSPKKVSLLTHTYFSKDDFRNILPQIAIESDNFTFMSLLFHVIPEEAINLSTEMEIKKIGKPCTLSDIITIIASVLLKYPNIGNTLMEYRDEWLKIFLIDDNLEARSNAAACIFYLVPSEKISKQSYLDLNISEDLYLPEMNVKTRENDQEIIDRSFLLLQSIMKLIPTVVRLYTKIGNKKSKSKEDHRATQLLQVVSELGQFIQQPFNFSPIAELYVAICQNEKNLFSDQVVEAMSIILKYNIPITFEDLFSAFPPKMKAKDYTNNFCTYTTYFLLYLQNHYQLSKEFITYFFDNLVMVPISRNLKFIDSIKSFLKFLCDAYHSHVNSLYMSKGKKLESTNIILYICMCKLFHKQRSLLEPLLYQMKDLIKIGVDVSQLILDALECNSPTAFNEEIIDALCSYNEINDDVKGKLRGLLHD</sequence>
<dbReference type="GO" id="GO:0004843">
    <property type="term" value="F:cysteine-type deubiquitinase activity"/>
    <property type="evidence" value="ECO:0007669"/>
    <property type="project" value="InterPro"/>
</dbReference>
<dbReference type="Pfam" id="PF00443">
    <property type="entry name" value="UCH"/>
    <property type="match status" value="1"/>
</dbReference>
<dbReference type="VEuPathDB" id="TrichDB:TRFO_13027"/>
<dbReference type="InterPro" id="IPR001394">
    <property type="entry name" value="Peptidase_C19_UCH"/>
</dbReference>
<dbReference type="GeneID" id="94831693"/>
<proteinExistence type="predicted"/>
<dbReference type="PANTHER" id="PTHR24006:SF827">
    <property type="entry name" value="UBIQUITIN CARBOXYL-TERMINAL HYDROLASE 34"/>
    <property type="match status" value="1"/>
</dbReference>
<name>A0A1J4L0F6_9EUKA</name>
<dbReference type="InterPro" id="IPR028889">
    <property type="entry name" value="USP"/>
</dbReference>
<dbReference type="PROSITE" id="PS50235">
    <property type="entry name" value="USP_3"/>
    <property type="match status" value="1"/>
</dbReference>
<dbReference type="PROSITE" id="PS00972">
    <property type="entry name" value="USP_1"/>
    <property type="match status" value="1"/>
</dbReference>
<dbReference type="SUPFAM" id="SSF54001">
    <property type="entry name" value="Cysteine proteinases"/>
    <property type="match status" value="1"/>
</dbReference>
<gene>
    <name evidence="2" type="ORF">TRFO_13027</name>
</gene>
<dbReference type="GO" id="GO:0016579">
    <property type="term" value="P:protein deubiquitination"/>
    <property type="evidence" value="ECO:0007669"/>
    <property type="project" value="InterPro"/>
</dbReference>
<dbReference type="EMBL" id="MLAK01000089">
    <property type="protein sequence ID" value="OHT16616.1"/>
    <property type="molecule type" value="Genomic_DNA"/>
</dbReference>
<organism evidence="2 3">
    <name type="scientific">Tritrichomonas foetus</name>
    <dbReference type="NCBI Taxonomy" id="1144522"/>
    <lineage>
        <taxon>Eukaryota</taxon>
        <taxon>Metamonada</taxon>
        <taxon>Parabasalia</taxon>
        <taxon>Tritrichomonadida</taxon>
        <taxon>Tritrichomonadidae</taxon>
        <taxon>Tritrichomonas</taxon>
    </lineage>
</organism>
<evidence type="ECO:0000313" key="2">
    <source>
        <dbReference type="EMBL" id="OHT16616.1"/>
    </source>
</evidence>
<dbReference type="InterPro" id="IPR050164">
    <property type="entry name" value="Peptidase_C19"/>
</dbReference>
<dbReference type="Proteomes" id="UP000179807">
    <property type="component" value="Unassembled WGS sequence"/>
</dbReference>
<comment type="caution">
    <text evidence="2">The sequence shown here is derived from an EMBL/GenBank/DDBJ whole genome shotgun (WGS) entry which is preliminary data.</text>
</comment>
<dbReference type="InterPro" id="IPR016024">
    <property type="entry name" value="ARM-type_fold"/>
</dbReference>
<dbReference type="RefSeq" id="XP_068369752.1">
    <property type="nucleotide sequence ID" value="XM_068496989.1"/>
</dbReference>
<protein>
    <recommendedName>
        <fullName evidence="1">USP domain-containing protein</fullName>
    </recommendedName>
</protein>
<dbReference type="Gene3D" id="3.90.70.10">
    <property type="entry name" value="Cysteine proteinases"/>
    <property type="match status" value="1"/>
</dbReference>
<dbReference type="InterPro" id="IPR038765">
    <property type="entry name" value="Papain-like_cys_pep_sf"/>
</dbReference>
<dbReference type="PROSITE" id="PS00973">
    <property type="entry name" value="USP_2"/>
    <property type="match status" value="1"/>
</dbReference>
<accession>A0A1J4L0F6</accession>
<feature type="domain" description="USP" evidence="1">
    <location>
        <begin position="1132"/>
        <end position="1425"/>
    </location>
</feature>
<dbReference type="SUPFAM" id="SSF48371">
    <property type="entry name" value="ARM repeat"/>
    <property type="match status" value="2"/>
</dbReference>
<evidence type="ECO:0000259" key="1">
    <source>
        <dbReference type="PROSITE" id="PS50235"/>
    </source>
</evidence>
<dbReference type="OrthoDB" id="27652at2759"/>